<feature type="coiled-coil region" evidence="1">
    <location>
        <begin position="97"/>
        <end position="168"/>
    </location>
</feature>
<gene>
    <name evidence="3" type="ORF">IFM89_004093</name>
</gene>
<dbReference type="EMBL" id="JADFTS010000001">
    <property type="protein sequence ID" value="KAF9623713.1"/>
    <property type="molecule type" value="Genomic_DNA"/>
</dbReference>
<reference evidence="3 4" key="1">
    <citation type="submission" date="2020-10" db="EMBL/GenBank/DDBJ databases">
        <title>The Coptis chinensis genome and diversification of protoberbering-type alkaloids.</title>
        <authorList>
            <person name="Wang B."/>
            <person name="Shu S."/>
            <person name="Song C."/>
            <person name="Liu Y."/>
        </authorList>
    </citation>
    <scope>NUCLEOTIDE SEQUENCE [LARGE SCALE GENOMIC DNA]</scope>
    <source>
        <strain evidence="3">HL-2020</strain>
        <tissue evidence="3">Leaf</tissue>
    </source>
</reference>
<dbReference type="InterPro" id="IPR015866">
    <property type="entry name" value="Ser-tRNA-synth_1_N"/>
</dbReference>
<dbReference type="AlphaFoldDB" id="A0A835IY60"/>
<dbReference type="Proteomes" id="UP000631114">
    <property type="component" value="Unassembled WGS sequence"/>
</dbReference>
<dbReference type="GO" id="GO:0006434">
    <property type="term" value="P:seryl-tRNA aminoacylation"/>
    <property type="evidence" value="ECO:0007669"/>
    <property type="project" value="InterPro"/>
</dbReference>
<evidence type="ECO:0000259" key="2">
    <source>
        <dbReference type="Pfam" id="PF02403"/>
    </source>
</evidence>
<dbReference type="InterPro" id="IPR010978">
    <property type="entry name" value="tRNA-bd_arm"/>
</dbReference>
<dbReference type="Gene3D" id="1.10.287.40">
    <property type="entry name" value="Serine-tRNA synthetase, tRNA binding domain"/>
    <property type="match status" value="1"/>
</dbReference>
<dbReference type="InterPro" id="IPR042103">
    <property type="entry name" value="SerRS_1_N_sf"/>
</dbReference>
<dbReference type="SUPFAM" id="SSF46589">
    <property type="entry name" value="tRNA-binding arm"/>
    <property type="match status" value="1"/>
</dbReference>
<dbReference type="GO" id="GO:0004828">
    <property type="term" value="F:serine-tRNA ligase activity"/>
    <property type="evidence" value="ECO:0007669"/>
    <property type="project" value="InterPro"/>
</dbReference>
<dbReference type="FunFam" id="1.10.287.40:FF:000006">
    <property type="entry name" value="Seryl-tRNA synthetase"/>
    <property type="match status" value="1"/>
</dbReference>
<dbReference type="OrthoDB" id="10264585at2759"/>
<dbReference type="Pfam" id="PF02403">
    <property type="entry name" value="Seryl_tRNA_N"/>
    <property type="match status" value="1"/>
</dbReference>
<keyword evidence="4" id="KW-1185">Reference proteome</keyword>
<name>A0A835IY60_9MAGN</name>
<comment type="caution">
    <text evidence="3">The sequence shown here is derived from an EMBL/GenBank/DDBJ whole genome shotgun (WGS) entry which is preliminary data.</text>
</comment>
<dbReference type="InterPro" id="IPR002317">
    <property type="entry name" value="Ser-tRNA-ligase_type_1"/>
</dbReference>
<evidence type="ECO:0000256" key="1">
    <source>
        <dbReference type="SAM" id="Coils"/>
    </source>
</evidence>
<sequence length="288" mass="32150">MASYSHSLTTTTLQTIKKLATPSFVNLPKSHTCLHSTSLGFVVRAVSVSSSSSVAHAQEEKKKQWKATIDFKWIRENKEEVFTNIKNRNADVDLELVLELCDKLLCLQKEVERLRGERNVVANKMKGKLGPSECQKYIEQGKNLKEVLATLEEDLVQLTDKLQQEAQCIPNLTHPDVPIGGEDCSALRKMVGSPREFSFPLKDHLQLGKELDLFDFDAASERVGCLALLSHLVIKQCENAQLPAKKDKVHTVKLYASRASIVHLFVLNGIMELKLSSCDFLAGFGNCL</sequence>
<dbReference type="InterPro" id="IPR045864">
    <property type="entry name" value="aa-tRNA-synth_II/BPL/LPL"/>
</dbReference>
<protein>
    <recommendedName>
        <fullName evidence="2">Serine-tRNA synthetase type1 N-terminal domain-containing protein</fullName>
    </recommendedName>
</protein>
<dbReference type="PANTHER" id="PTHR11778">
    <property type="entry name" value="SERYL-TRNA SYNTHETASE"/>
    <property type="match status" value="1"/>
</dbReference>
<organism evidence="3 4">
    <name type="scientific">Coptis chinensis</name>
    <dbReference type="NCBI Taxonomy" id="261450"/>
    <lineage>
        <taxon>Eukaryota</taxon>
        <taxon>Viridiplantae</taxon>
        <taxon>Streptophyta</taxon>
        <taxon>Embryophyta</taxon>
        <taxon>Tracheophyta</taxon>
        <taxon>Spermatophyta</taxon>
        <taxon>Magnoliopsida</taxon>
        <taxon>Ranunculales</taxon>
        <taxon>Ranunculaceae</taxon>
        <taxon>Coptidoideae</taxon>
        <taxon>Coptis</taxon>
    </lineage>
</organism>
<proteinExistence type="predicted"/>
<keyword evidence="1" id="KW-0175">Coiled coil</keyword>
<accession>A0A835IY60</accession>
<feature type="domain" description="Serine-tRNA synthetase type1 N-terminal" evidence="2">
    <location>
        <begin position="69"/>
        <end position="172"/>
    </location>
</feature>
<dbReference type="Gene3D" id="3.30.930.10">
    <property type="entry name" value="Bira Bifunctional Protein, Domain 2"/>
    <property type="match status" value="1"/>
</dbReference>
<evidence type="ECO:0000313" key="4">
    <source>
        <dbReference type="Proteomes" id="UP000631114"/>
    </source>
</evidence>
<dbReference type="GO" id="GO:0005524">
    <property type="term" value="F:ATP binding"/>
    <property type="evidence" value="ECO:0007669"/>
    <property type="project" value="InterPro"/>
</dbReference>
<evidence type="ECO:0000313" key="3">
    <source>
        <dbReference type="EMBL" id="KAF9623713.1"/>
    </source>
</evidence>